<evidence type="ECO:0000313" key="3">
    <source>
        <dbReference type="Proteomes" id="UP000078225"/>
    </source>
</evidence>
<reference evidence="3" key="1">
    <citation type="submission" date="2016-05" db="EMBL/GenBank/DDBJ databases">
        <authorList>
            <person name="Behera P."/>
            <person name="Vaishampayan P."/>
            <person name="Singh N."/>
            <person name="Raina V."/>
            <person name="Suar M."/>
            <person name="Pattnaik A."/>
            <person name="Rastogi G."/>
        </authorList>
    </citation>
    <scope>NUCLEOTIDE SEQUENCE [LARGE SCALE GENOMIC DNA]</scope>
    <source>
        <strain evidence="3">MP23</strain>
    </source>
</reference>
<dbReference type="RefSeq" id="WP_064599281.1">
    <property type="nucleotide sequence ID" value="NZ_JBDJAE010000004.1"/>
</dbReference>
<feature type="transmembrane region" description="Helical" evidence="1">
    <location>
        <begin position="116"/>
        <end position="136"/>
    </location>
</feature>
<accession>A0A1B7L137</accession>
<proteinExistence type="predicted"/>
<organism evidence="2 3">
    <name type="scientific">Mangrovibacter phragmitis</name>
    <dbReference type="NCBI Taxonomy" id="1691903"/>
    <lineage>
        <taxon>Bacteria</taxon>
        <taxon>Pseudomonadati</taxon>
        <taxon>Pseudomonadota</taxon>
        <taxon>Gammaproteobacteria</taxon>
        <taxon>Enterobacterales</taxon>
        <taxon>Enterobacteriaceae</taxon>
        <taxon>Mangrovibacter</taxon>
    </lineage>
</organism>
<feature type="transmembrane region" description="Helical" evidence="1">
    <location>
        <begin position="91"/>
        <end position="109"/>
    </location>
</feature>
<dbReference type="AlphaFoldDB" id="A0A1B7L137"/>
<dbReference type="InterPro" id="IPR036259">
    <property type="entry name" value="MFS_trans_sf"/>
</dbReference>
<dbReference type="SUPFAM" id="SSF103473">
    <property type="entry name" value="MFS general substrate transporter"/>
    <property type="match status" value="1"/>
</dbReference>
<feature type="transmembrane region" description="Helical" evidence="1">
    <location>
        <begin position="148"/>
        <end position="178"/>
    </location>
</feature>
<protein>
    <submittedName>
        <fullName evidence="2">Uncharacterized protein</fullName>
    </submittedName>
</protein>
<evidence type="ECO:0000256" key="1">
    <source>
        <dbReference type="SAM" id="Phobius"/>
    </source>
</evidence>
<dbReference type="Proteomes" id="UP000078225">
    <property type="component" value="Unassembled WGS sequence"/>
</dbReference>
<comment type="caution">
    <text evidence="2">The sequence shown here is derived from an EMBL/GenBank/DDBJ whole genome shotgun (WGS) entry which is preliminary data.</text>
</comment>
<keyword evidence="1" id="KW-0812">Transmembrane</keyword>
<sequence length="193" mass="21532">MSLIKFFSGSIFSELLEHGRELEKAITRNDESLLACSTPELERYFDTPPASLPRQNGFPLAIVMFLLLMAFAFNVLVFLSNFTHLTPAEHALSFFVPAIVMLVTSLVCVSLASRGYVAGITCLSWLFVVLVVLTVGQGVRGLFWGGGGQWAVCLAFVALCAARWIFNCQAFVLFILYCRTRRMATLVRQLRQH</sequence>
<keyword evidence="1" id="KW-1133">Transmembrane helix</keyword>
<dbReference type="OrthoDB" id="6613935at2"/>
<feature type="transmembrane region" description="Helical" evidence="1">
    <location>
        <begin position="58"/>
        <end position="79"/>
    </location>
</feature>
<evidence type="ECO:0000313" key="2">
    <source>
        <dbReference type="EMBL" id="OAT76026.1"/>
    </source>
</evidence>
<dbReference type="EMBL" id="LYRP01000033">
    <property type="protein sequence ID" value="OAT76026.1"/>
    <property type="molecule type" value="Genomic_DNA"/>
</dbReference>
<name>A0A1B7L137_9ENTR</name>
<keyword evidence="1" id="KW-0472">Membrane</keyword>
<keyword evidence="3" id="KW-1185">Reference proteome</keyword>
<gene>
    <name evidence="2" type="ORF">A9B99_11250</name>
</gene>